<organism evidence="1 2">
    <name type="scientific">Truncatella angustata</name>
    <dbReference type="NCBI Taxonomy" id="152316"/>
    <lineage>
        <taxon>Eukaryota</taxon>
        <taxon>Fungi</taxon>
        <taxon>Dikarya</taxon>
        <taxon>Ascomycota</taxon>
        <taxon>Pezizomycotina</taxon>
        <taxon>Sordariomycetes</taxon>
        <taxon>Xylariomycetidae</taxon>
        <taxon>Amphisphaeriales</taxon>
        <taxon>Sporocadaceae</taxon>
        <taxon>Truncatella</taxon>
    </lineage>
</organism>
<keyword evidence="2" id="KW-1185">Reference proteome</keyword>
<reference evidence="1" key="1">
    <citation type="journal article" date="2021" name="Nat. Commun.">
        <title>Genetic determinants of endophytism in the Arabidopsis root mycobiome.</title>
        <authorList>
            <person name="Mesny F."/>
            <person name="Miyauchi S."/>
            <person name="Thiergart T."/>
            <person name="Pickel B."/>
            <person name="Atanasova L."/>
            <person name="Karlsson M."/>
            <person name="Huettel B."/>
            <person name="Barry K.W."/>
            <person name="Haridas S."/>
            <person name="Chen C."/>
            <person name="Bauer D."/>
            <person name="Andreopoulos W."/>
            <person name="Pangilinan J."/>
            <person name="LaButti K."/>
            <person name="Riley R."/>
            <person name="Lipzen A."/>
            <person name="Clum A."/>
            <person name="Drula E."/>
            <person name="Henrissat B."/>
            <person name="Kohler A."/>
            <person name="Grigoriev I.V."/>
            <person name="Martin F.M."/>
            <person name="Hacquard S."/>
        </authorList>
    </citation>
    <scope>NUCLEOTIDE SEQUENCE</scope>
    <source>
        <strain evidence="1">MPI-SDFR-AT-0073</strain>
    </source>
</reference>
<comment type="caution">
    <text evidence="1">The sequence shown here is derived from an EMBL/GenBank/DDBJ whole genome shotgun (WGS) entry which is preliminary data.</text>
</comment>
<dbReference type="Proteomes" id="UP000758603">
    <property type="component" value="Unassembled WGS sequence"/>
</dbReference>
<dbReference type="RefSeq" id="XP_045954784.1">
    <property type="nucleotide sequence ID" value="XM_046100453.1"/>
</dbReference>
<gene>
    <name evidence="1" type="ORF">BKA67DRAFT_538327</name>
</gene>
<dbReference type="Gene3D" id="3.90.180.10">
    <property type="entry name" value="Medium-chain alcohol dehydrogenases, catalytic domain"/>
    <property type="match status" value="1"/>
</dbReference>
<name>A0A9P8ZSZ8_9PEZI</name>
<evidence type="ECO:0000313" key="2">
    <source>
        <dbReference type="Proteomes" id="UP000758603"/>
    </source>
</evidence>
<dbReference type="OrthoDB" id="10257049at2759"/>
<evidence type="ECO:0000313" key="1">
    <source>
        <dbReference type="EMBL" id="KAH6648277.1"/>
    </source>
</evidence>
<sequence length="123" mass="13451">MYGTCAKKQLVDERHAGHKPKSPDFVQSTGMPLTYATVFESLLDRLGIQKVERATVVFLSSPKAAAWAVSIASQVTRHSPKLPVAITTASRKEASDVSKKMGVTHAINHRHDIVKQIEDLSLS</sequence>
<dbReference type="AlphaFoldDB" id="A0A9P8ZSZ8"/>
<dbReference type="EMBL" id="JAGPXC010000007">
    <property type="protein sequence ID" value="KAH6648277.1"/>
    <property type="molecule type" value="Genomic_DNA"/>
</dbReference>
<protein>
    <submittedName>
        <fullName evidence="1">Uncharacterized protein</fullName>
    </submittedName>
</protein>
<accession>A0A9P8ZSZ8</accession>
<dbReference type="GeneID" id="70129345"/>
<proteinExistence type="predicted"/>
<dbReference type="Gene3D" id="3.40.50.720">
    <property type="entry name" value="NAD(P)-binding Rossmann-like Domain"/>
    <property type="match status" value="1"/>
</dbReference>